<dbReference type="Proteomes" id="UP001385951">
    <property type="component" value="Unassembled WGS sequence"/>
</dbReference>
<evidence type="ECO:0000313" key="3">
    <source>
        <dbReference type="Proteomes" id="UP001385951"/>
    </source>
</evidence>
<dbReference type="AlphaFoldDB" id="A0AAW0FRE4"/>
<proteinExistence type="predicted"/>
<protein>
    <submittedName>
        <fullName evidence="2">Uncharacterized protein</fullName>
    </submittedName>
</protein>
<comment type="caution">
    <text evidence="2">The sequence shown here is derived from an EMBL/GenBank/DDBJ whole genome shotgun (WGS) entry which is preliminary data.</text>
</comment>
<gene>
    <name evidence="2" type="ORF">QCA50_015232</name>
</gene>
<evidence type="ECO:0000313" key="2">
    <source>
        <dbReference type="EMBL" id="KAK7681500.1"/>
    </source>
</evidence>
<accession>A0AAW0FRE4</accession>
<organism evidence="2 3">
    <name type="scientific">Cerrena zonata</name>
    <dbReference type="NCBI Taxonomy" id="2478898"/>
    <lineage>
        <taxon>Eukaryota</taxon>
        <taxon>Fungi</taxon>
        <taxon>Dikarya</taxon>
        <taxon>Basidiomycota</taxon>
        <taxon>Agaricomycotina</taxon>
        <taxon>Agaricomycetes</taxon>
        <taxon>Polyporales</taxon>
        <taxon>Cerrenaceae</taxon>
        <taxon>Cerrena</taxon>
    </lineage>
</organism>
<feature type="region of interest" description="Disordered" evidence="1">
    <location>
        <begin position="693"/>
        <end position="831"/>
    </location>
</feature>
<sequence>MDDDDSLDLTELGLLPEHKSRMQEFAPEYRLAKDGNARRAIAKRAADDVISHFKMSDKNEIALTRLRVSTWFYDRFVRPFNHVKPAKFGFLKKITGSQLWAASNWEDLKEMVEAHLADPQNADAVWIGAYQTVKKAAWDGVDGLIQKEWEEEADKINKGNITTEQKALYGDMQFVSFIDTVLHCAEQYFGAHMVILSSRPTKVDGRKFSHSVKETTPKDYRTTFIDSIPDPYAWPTNQFYDWVRLELNGERKPLDKVVFDKSGIPLLSKFPPRMTGKERRKAVVWYLTAHYCMACSNPNAHPPYLEIMQDVSRYIDAEFLPPEALVEGTQWKLNKPGIMKAEDFDAFVNHIRARQIRYLTGESNLVIFKWKAYQKKRGDSAVEIAKYDSSWMIRYAREHGTVIEHSDFNREDDDPSREASTVADRQRVTLRNVIGDHAPVAGGSGSGIDVDDGTQLSSEERDHVDLQDHHERGDGADSDHEISIMLGQDKGKQRAQDTAETQPTIVPNEDPVTDDLESLLAQLTSKQRKTTSVEDPRREPPTWAQNDPGRKMQFLSSLTTDQDYLSLLGWFKMQKPSMTTDIPHTFTWGTWDHPDVFLPESIHIDEMEFIRFLQYILQWKKDTHKSLQNLTNVEEFLLVTGLVLRDGVALHFPFDEGDPGDELPSYITDTSQISQDVVAKINAVLKAVAQASIVGTRDTSSQRPYPLPRQRARAGVAEVQDDTGSAVRPTTPVGDGKRATADAPRSPITPSRGGPAQKKSKNATTDDTAVDIRRSGRPRVKPRRFDDSDDDGRAQASGSGRDSIKPTSKGSSRGRGGGRKGSQTRGRGKKA</sequence>
<evidence type="ECO:0000256" key="1">
    <source>
        <dbReference type="SAM" id="MobiDB-lite"/>
    </source>
</evidence>
<keyword evidence="3" id="KW-1185">Reference proteome</keyword>
<name>A0AAW0FRE4_9APHY</name>
<reference evidence="2 3" key="1">
    <citation type="submission" date="2022-09" db="EMBL/GenBank/DDBJ databases">
        <authorList>
            <person name="Palmer J.M."/>
        </authorList>
    </citation>
    <scope>NUCLEOTIDE SEQUENCE [LARGE SCALE GENOMIC DNA]</scope>
    <source>
        <strain evidence="2 3">DSM 7382</strain>
    </source>
</reference>
<dbReference type="EMBL" id="JASBNA010000040">
    <property type="protein sequence ID" value="KAK7681500.1"/>
    <property type="molecule type" value="Genomic_DNA"/>
</dbReference>
<feature type="compositionally biased region" description="Basic and acidic residues" evidence="1">
    <location>
        <begin position="531"/>
        <end position="540"/>
    </location>
</feature>
<feature type="region of interest" description="Disordered" evidence="1">
    <location>
        <begin position="489"/>
        <end position="551"/>
    </location>
</feature>